<organism evidence="2 3">
    <name type="scientific">Candidatus Flavonifractor intestinigallinarum</name>
    <dbReference type="NCBI Taxonomy" id="2838586"/>
    <lineage>
        <taxon>Bacteria</taxon>
        <taxon>Bacillati</taxon>
        <taxon>Bacillota</taxon>
        <taxon>Clostridia</taxon>
        <taxon>Eubacteriales</taxon>
        <taxon>Oscillospiraceae</taxon>
        <taxon>Flavonifractor</taxon>
    </lineage>
</organism>
<dbReference type="Proteomes" id="UP000823921">
    <property type="component" value="Unassembled WGS sequence"/>
</dbReference>
<dbReference type="AlphaFoldDB" id="A0A9D2SBS0"/>
<dbReference type="EMBL" id="DWXO01000077">
    <property type="protein sequence ID" value="HJB80871.1"/>
    <property type="molecule type" value="Genomic_DNA"/>
</dbReference>
<dbReference type="Pfam" id="PF13529">
    <property type="entry name" value="Peptidase_C39_2"/>
    <property type="match status" value="1"/>
</dbReference>
<gene>
    <name evidence="2" type="ORF">H9712_07785</name>
</gene>
<protein>
    <submittedName>
        <fullName evidence="2">C39 family peptidase</fullName>
    </submittedName>
</protein>
<feature type="domain" description="Peptidase C39-like" evidence="1">
    <location>
        <begin position="108"/>
        <end position="233"/>
    </location>
</feature>
<evidence type="ECO:0000313" key="2">
    <source>
        <dbReference type="EMBL" id="HJB80871.1"/>
    </source>
</evidence>
<evidence type="ECO:0000259" key="1">
    <source>
        <dbReference type="Pfam" id="PF13529"/>
    </source>
</evidence>
<proteinExistence type="predicted"/>
<dbReference type="InterPro" id="IPR039564">
    <property type="entry name" value="Peptidase_C39-like"/>
</dbReference>
<comment type="caution">
    <text evidence="2">The sequence shown here is derived from an EMBL/GenBank/DDBJ whole genome shotgun (WGS) entry which is preliminary data.</text>
</comment>
<dbReference type="Gene3D" id="3.90.70.10">
    <property type="entry name" value="Cysteine proteinases"/>
    <property type="match status" value="1"/>
</dbReference>
<name>A0A9D2SBS0_9FIRM</name>
<evidence type="ECO:0000313" key="3">
    <source>
        <dbReference type="Proteomes" id="UP000823921"/>
    </source>
</evidence>
<sequence length="269" mass="28682">MLALLCIGGVELAVCRVMAPELYQRITYPAAELFRRIGEGGQALAERVGSALSKQEPSVTVNQAIQEPPQPEEPLIQDPAATQFDWSGEQEILTGGLADLVYFNQGEAPWADALYGSDPIRGYGCGPTAMSMVVSTLGDQVVDPAEMARIADEQGYCAAGSGSYLAIVEGLAAYFGLNVEPCYGISADELRQLLASGNLLVALMGPGHFTQGGHFIVLRGVTLTGEVLVADPNSRDRSLALWDAQLILDELSSSRIDGAPLWCFSMLEQ</sequence>
<reference evidence="2" key="2">
    <citation type="submission" date="2021-04" db="EMBL/GenBank/DDBJ databases">
        <authorList>
            <person name="Gilroy R."/>
        </authorList>
    </citation>
    <scope>NUCLEOTIDE SEQUENCE</scope>
    <source>
        <strain evidence="2">CHK192-8294</strain>
    </source>
</reference>
<reference evidence="2" key="1">
    <citation type="journal article" date="2021" name="PeerJ">
        <title>Extensive microbial diversity within the chicken gut microbiome revealed by metagenomics and culture.</title>
        <authorList>
            <person name="Gilroy R."/>
            <person name="Ravi A."/>
            <person name="Getino M."/>
            <person name="Pursley I."/>
            <person name="Horton D.L."/>
            <person name="Alikhan N.F."/>
            <person name="Baker D."/>
            <person name="Gharbi K."/>
            <person name="Hall N."/>
            <person name="Watson M."/>
            <person name="Adriaenssens E.M."/>
            <person name="Foster-Nyarko E."/>
            <person name="Jarju S."/>
            <person name="Secka A."/>
            <person name="Antonio M."/>
            <person name="Oren A."/>
            <person name="Chaudhuri R.R."/>
            <person name="La Ragione R."/>
            <person name="Hildebrand F."/>
            <person name="Pallen M.J."/>
        </authorList>
    </citation>
    <scope>NUCLEOTIDE SEQUENCE</scope>
    <source>
        <strain evidence="2">CHK192-8294</strain>
    </source>
</reference>
<accession>A0A9D2SBS0</accession>